<dbReference type="InterPro" id="IPR038269">
    <property type="entry name" value="SCAN_sf"/>
</dbReference>
<reference evidence="3" key="3">
    <citation type="submission" date="2025-09" db="UniProtKB">
        <authorList>
            <consortium name="Ensembl"/>
        </authorList>
    </citation>
    <scope>IDENTIFICATION</scope>
</reference>
<dbReference type="PROSITE" id="PS50804">
    <property type="entry name" value="SCAN_BOX"/>
    <property type="match status" value="1"/>
</dbReference>
<dbReference type="PANTHER" id="PTHR45935:SF15">
    <property type="entry name" value="SCAN BOX DOMAIN-CONTAINING PROTEIN"/>
    <property type="match status" value="1"/>
</dbReference>
<dbReference type="InterPro" id="IPR003309">
    <property type="entry name" value="SCAN_dom"/>
</dbReference>
<dbReference type="Ensembl" id="ENSCPBT00000046559.1">
    <property type="protein sequence ID" value="ENSCPBP00000039726.1"/>
    <property type="gene ID" value="ENSCPBG00000027359.1"/>
</dbReference>
<dbReference type="OMA" id="AWVGQND"/>
<proteinExistence type="predicted"/>
<dbReference type="SMART" id="SM00431">
    <property type="entry name" value="SCAN"/>
    <property type="match status" value="1"/>
</dbReference>
<name>A0A8C3IVH4_CHRPI</name>
<dbReference type="Proteomes" id="UP000694380">
    <property type="component" value="Chromosome 6"/>
</dbReference>
<feature type="domain" description="SCAN box" evidence="2">
    <location>
        <begin position="33"/>
        <end position="108"/>
    </location>
</feature>
<dbReference type="AlphaFoldDB" id="A0A8C3IVH4"/>
<dbReference type="SUPFAM" id="SSF47353">
    <property type="entry name" value="Retrovirus capsid dimerization domain-like"/>
    <property type="match status" value="1"/>
</dbReference>
<protein>
    <recommendedName>
        <fullName evidence="2">SCAN box domain-containing protein</fullName>
    </recommendedName>
</protein>
<dbReference type="Pfam" id="PF02023">
    <property type="entry name" value="SCAN"/>
    <property type="match status" value="1"/>
</dbReference>
<reference evidence="3" key="1">
    <citation type="journal article" date="2015" name="Genome Biol. Evol.">
        <title>Physical Mapping and Refinement of the Painted Turtle Genome (Chrysemys picta) Inform Amniote Genome Evolution and Challenge Turtle-Bird Chromosomal Conservation.</title>
        <authorList>
            <person name="Badenhorst D."/>
            <person name="Hillier L.W."/>
            <person name="Literman R."/>
            <person name="Montiel E.E."/>
            <person name="Radhakrishnan S."/>
            <person name="Shen Y."/>
            <person name="Minx P."/>
            <person name="Janes D.E."/>
            <person name="Warren W.C."/>
            <person name="Edwards S.V."/>
            <person name="Valenzuela N."/>
        </authorList>
    </citation>
    <scope>NUCLEOTIDE SEQUENCE [LARGE SCALE GENOMIC DNA]</scope>
</reference>
<dbReference type="InterPro" id="IPR050916">
    <property type="entry name" value="SCAN-C2H2_zinc_finger"/>
</dbReference>
<keyword evidence="4" id="KW-1185">Reference proteome</keyword>
<evidence type="ECO:0000256" key="1">
    <source>
        <dbReference type="ARBA" id="ARBA00023242"/>
    </source>
</evidence>
<organism evidence="3 4">
    <name type="scientific">Chrysemys picta bellii</name>
    <name type="common">Western painted turtle</name>
    <name type="synonym">Emys bellii</name>
    <dbReference type="NCBI Taxonomy" id="8478"/>
    <lineage>
        <taxon>Eukaryota</taxon>
        <taxon>Metazoa</taxon>
        <taxon>Chordata</taxon>
        <taxon>Craniata</taxon>
        <taxon>Vertebrata</taxon>
        <taxon>Euteleostomi</taxon>
        <taxon>Archelosauria</taxon>
        <taxon>Testudinata</taxon>
        <taxon>Testudines</taxon>
        <taxon>Cryptodira</taxon>
        <taxon>Durocryptodira</taxon>
        <taxon>Testudinoidea</taxon>
        <taxon>Emydidae</taxon>
        <taxon>Chrysemys</taxon>
    </lineage>
</organism>
<dbReference type="GeneTree" id="ENSGT01030000234861"/>
<evidence type="ECO:0000259" key="2">
    <source>
        <dbReference type="PROSITE" id="PS50804"/>
    </source>
</evidence>
<accession>A0A8C3IVH4</accession>
<evidence type="ECO:0000313" key="4">
    <source>
        <dbReference type="Proteomes" id="UP000694380"/>
    </source>
</evidence>
<dbReference type="PANTHER" id="PTHR45935">
    <property type="entry name" value="PROTEIN ZBED8-RELATED"/>
    <property type="match status" value="1"/>
</dbReference>
<sequence length="168" mass="19385">KGTPPKGEEEGLLYMTTEEILARAGVTTALRARRFHEWQYCEDKTLRSQLFDLIHLAWKWLRPEALSSEKMMELLVLDHYTRGLPSGLRAWVGQNDPSTYDELVTLVERQLAARELFETPGGETRRKWHAQGPLERTAQATEAYLSSWTTLHGTPKQSQKNWCRFLLG</sequence>
<reference evidence="3" key="2">
    <citation type="submission" date="2025-08" db="UniProtKB">
        <authorList>
            <consortium name="Ensembl"/>
        </authorList>
    </citation>
    <scope>IDENTIFICATION</scope>
</reference>
<dbReference type="Gene3D" id="1.10.4020.10">
    <property type="entry name" value="DNA breaking-rejoining enzymes"/>
    <property type="match status" value="1"/>
</dbReference>
<keyword evidence="1" id="KW-0539">Nucleus</keyword>
<evidence type="ECO:0000313" key="3">
    <source>
        <dbReference type="Ensembl" id="ENSCPBP00000039726.1"/>
    </source>
</evidence>